<feature type="non-terminal residue" evidence="1">
    <location>
        <position position="215"/>
    </location>
</feature>
<reference evidence="1 2" key="1">
    <citation type="journal article" date="2020" name="Cell">
        <title>Large-Scale Comparative Analyses of Tick Genomes Elucidate Their Genetic Diversity and Vector Capacities.</title>
        <authorList>
            <consortium name="Tick Genome and Microbiome Consortium (TIGMIC)"/>
            <person name="Jia N."/>
            <person name="Wang J."/>
            <person name="Shi W."/>
            <person name="Du L."/>
            <person name="Sun Y."/>
            <person name="Zhan W."/>
            <person name="Jiang J.F."/>
            <person name="Wang Q."/>
            <person name="Zhang B."/>
            <person name="Ji P."/>
            <person name="Bell-Sakyi L."/>
            <person name="Cui X.M."/>
            <person name="Yuan T.T."/>
            <person name="Jiang B.G."/>
            <person name="Yang W.F."/>
            <person name="Lam T.T."/>
            <person name="Chang Q.C."/>
            <person name="Ding S.J."/>
            <person name="Wang X.J."/>
            <person name="Zhu J.G."/>
            <person name="Ruan X.D."/>
            <person name="Zhao L."/>
            <person name="Wei J.T."/>
            <person name="Ye R.Z."/>
            <person name="Que T.C."/>
            <person name="Du C.H."/>
            <person name="Zhou Y.H."/>
            <person name="Cheng J.X."/>
            <person name="Dai P.F."/>
            <person name="Guo W.B."/>
            <person name="Han X.H."/>
            <person name="Huang E.J."/>
            <person name="Li L.F."/>
            <person name="Wei W."/>
            <person name="Gao Y.C."/>
            <person name="Liu J.Z."/>
            <person name="Shao H.Z."/>
            <person name="Wang X."/>
            <person name="Wang C.C."/>
            <person name="Yang T.C."/>
            <person name="Huo Q.B."/>
            <person name="Li W."/>
            <person name="Chen H.Y."/>
            <person name="Chen S.E."/>
            <person name="Zhou L.G."/>
            <person name="Ni X.B."/>
            <person name="Tian J.H."/>
            <person name="Sheng Y."/>
            <person name="Liu T."/>
            <person name="Pan Y.S."/>
            <person name="Xia L.Y."/>
            <person name="Li J."/>
            <person name="Zhao F."/>
            <person name="Cao W.C."/>
        </authorList>
    </citation>
    <scope>NUCLEOTIDE SEQUENCE [LARGE SCALE GENOMIC DNA]</scope>
    <source>
        <strain evidence="1">Iper-2018</strain>
    </source>
</reference>
<protein>
    <submittedName>
        <fullName evidence="1">Uncharacterized protein</fullName>
    </submittedName>
</protein>
<evidence type="ECO:0000313" key="1">
    <source>
        <dbReference type="EMBL" id="KAG0415307.1"/>
    </source>
</evidence>
<evidence type="ECO:0000313" key="2">
    <source>
        <dbReference type="Proteomes" id="UP000805193"/>
    </source>
</evidence>
<name>A0AC60P7J2_IXOPE</name>
<gene>
    <name evidence="1" type="ORF">HPB47_007537</name>
</gene>
<sequence>MAVRCPKHAVPVLWIMTKEQSAMGSITLLADPTRKSARPFCSTPRAKTLLSPSPCFFGRVAAMNAWTLRFGQWITLAAVFSSALGNLCEDSPDEATMLQVIKPVAKALFKCTDEVLLKYKLRGEVISTALRTICENYDTCFGSSGRKKPTRESRDASIGCLINVLRDLPVDEYMTGEYDKIQVLQHLVHCQFDPLDLPLEHPKKANAVLHWFFEI</sequence>
<accession>A0AC60P7J2</accession>
<dbReference type="EMBL" id="JABSTQ010011087">
    <property type="protein sequence ID" value="KAG0415307.1"/>
    <property type="molecule type" value="Genomic_DNA"/>
</dbReference>
<organism evidence="1 2">
    <name type="scientific">Ixodes persulcatus</name>
    <name type="common">Taiga tick</name>
    <dbReference type="NCBI Taxonomy" id="34615"/>
    <lineage>
        <taxon>Eukaryota</taxon>
        <taxon>Metazoa</taxon>
        <taxon>Ecdysozoa</taxon>
        <taxon>Arthropoda</taxon>
        <taxon>Chelicerata</taxon>
        <taxon>Arachnida</taxon>
        <taxon>Acari</taxon>
        <taxon>Parasitiformes</taxon>
        <taxon>Ixodida</taxon>
        <taxon>Ixodoidea</taxon>
        <taxon>Ixodidae</taxon>
        <taxon>Ixodinae</taxon>
        <taxon>Ixodes</taxon>
    </lineage>
</organism>
<dbReference type="Proteomes" id="UP000805193">
    <property type="component" value="Unassembled WGS sequence"/>
</dbReference>
<comment type="caution">
    <text evidence="1">The sequence shown here is derived from an EMBL/GenBank/DDBJ whole genome shotgun (WGS) entry which is preliminary data.</text>
</comment>
<proteinExistence type="predicted"/>
<keyword evidence="2" id="KW-1185">Reference proteome</keyword>